<evidence type="ECO:0000313" key="2">
    <source>
        <dbReference type="EMBL" id="CEI38774.1"/>
    </source>
</evidence>
<proteinExistence type="predicted"/>
<sequence length="124" mass="14246">MAENPNPPASKFEVFGDAYHLCLKISNRQDLTDKARSIIDTYLSGAKEALDKARIDHDRRYRAWWLKKKHAEDVRSRSQTITDSQDVPGVTDNSQRNEPHLNAMIEMDFDEIFDDNGVLLDIVV</sequence>
<feature type="region of interest" description="Disordered" evidence="1">
    <location>
        <begin position="75"/>
        <end position="98"/>
    </location>
</feature>
<organism evidence="2 3">
    <name type="scientific">Fusarium venenatum</name>
    <dbReference type="NCBI Taxonomy" id="56646"/>
    <lineage>
        <taxon>Eukaryota</taxon>
        <taxon>Fungi</taxon>
        <taxon>Dikarya</taxon>
        <taxon>Ascomycota</taxon>
        <taxon>Pezizomycotina</taxon>
        <taxon>Sordariomycetes</taxon>
        <taxon>Hypocreomycetidae</taxon>
        <taxon>Hypocreales</taxon>
        <taxon>Nectriaceae</taxon>
        <taxon>Fusarium</taxon>
    </lineage>
</organism>
<feature type="compositionally biased region" description="Polar residues" evidence="1">
    <location>
        <begin position="77"/>
        <end position="96"/>
    </location>
</feature>
<reference evidence="3" key="1">
    <citation type="submission" date="2014-10" db="EMBL/GenBank/DDBJ databases">
        <authorList>
            <person name="King R."/>
        </authorList>
    </citation>
    <scope>NUCLEOTIDE SEQUENCE [LARGE SCALE GENOMIC DNA]</scope>
    <source>
        <strain evidence="3">A3/5</strain>
    </source>
</reference>
<name>A0A2L2SN17_9HYPO</name>
<evidence type="ECO:0000256" key="1">
    <source>
        <dbReference type="SAM" id="MobiDB-lite"/>
    </source>
</evidence>
<dbReference type="Proteomes" id="UP000245910">
    <property type="component" value="Chromosome IIII"/>
</dbReference>
<dbReference type="AlphaFoldDB" id="A0A2L2SN17"/>
<evidence type="ECO:0000313" key="3">
    <source>
        <dbReference type="Proteomes" id="UP000245910"/>
    </source>
</evidence>
<keyword evidence="3" id="KW-1185">Reference proteome</keyword>
<accession>A0A2L2SN17</accession>
<protein>
    <submittedName>
        <fullName evidence="2">Uncharacterized protein</fullName>
    </submittedName>
</protein>
<dbReference type="EMBL" id="LN649232">
    <property type="protein sequence ID" value="CEI38774.1"/>
    <property type="molecule type" value="Genomic_DNA"/>
</dbReference>